<proteinExistence type="predicted"/>
<dbReference type="PROSITE" id="PS50244">
    <property type="entry name" value="S5A_REDUCTASE"/>
    <property type="match status" value="1"/>
</dbReference>
<evidence type="ECO:0000256" key="1">
    <source>
        <dbReference type="SAM" id="Phobius"/>
    </source>
</evidence>
<evidence type="ECO:0000313" key="3">
    <source>
        <dbReference type="Proteomes" id="UP001059934"/>
    </source>
</evidence>
<feature type="transmembrane region" description="Helical" evidence="1">
    <location>
        <begin position="132"/>
        <end position="157"/>
    </location>
</feature>
<gene>
    <name evidence="2" type="ORF">NYF23_04590</name>
</gene>
<feature type="transmembrane region" description="Helical" evidence="1">
    <location>
        <begin position="79"/>
        <end position="100"/>
    </location>
</feature>
<dbReference type="EMBL" id="CP103416">
    <property type="protein sequence ID" value="UVW35892.1"/>
    <property type="molecule type" value="Genomic_DNA"/>
</dbReference>
<protein>
    <submittedName>
        <fullName evidence="2">DUF1295 domain-containing protein</fullName>
    </submittedName>
</protein>
<keyword evidence="1" id="KW-0472">Membrane</keyword>
<keyword evidence="1" id="KW-1133">Transmembrane helix</keyword>
<dbReference type="Gene3D" id="1.20.120.1630">
    <property type="match status" value="1"/>
</dbReference>
<dbReference type="Proteomes" id="UP001059934">
    <property type="component" value="Chromosome"/>
</dbReference>
<keyword evidence="1" id="KW-0812">Transmembrane</keyword>
<sequence>MRYFRPLYPFLLGWAVILYTSTFSYVGLVNGLGQLLLFALVVCLPIWRTERMSYVDIGWPWGLVLLGWISYWISDGHWLRSLVVSGVLVLIGLRMGMGALKMWRMGMLKKEFPRYQYQRGRWERDGKSNVQLALQVDAISQGLANASFLALPIFIIASNNSPTFSMFELAGLVIWLLAFAMETVADIQKLNFLKKMKKEGKQRQVCDVGLWRYCRHPNYFAEWMVWNGLVIASIPSWLALQGSETTLVWILLGFGLLFTSRMMYSTLVYVTGAVPSEHYSVQKRPGYAEYQQRTNRFFPGPRT</sequence>
<name>A0ABY5TPY9_9GAMM</name>
<feature type="transmembrane region" description="Helical" evidence="1">
    <location>
        <begin position="246"/>
        <end position="264"/>
    </location>
</feature>
<accession>A0ABY5TPY9</accession>
<dbReference type="PANTHER" id="PTHR32251:SF17">
    <property type="entry name" value="STEROID 5-ALPHA REDUCTASE C-TERMINAL DOMAIN-CONTAINING PROTEIN"/>
    <property type="match status" value="1"/>
</dbReference>
<feature type="transmembrane region" description="Helical" evidence="1">
    <location>
        <begin position="220"/>
        <end position="240"/>
    </location>
</feature>
<feature type="transmembrane region" description="Helical" evidence="1">
    <location>
        <begin position="7"/>
        <end position="25"/>
    </location>
</feature>
<feature type="transmembrane region" description="Helical" evidence="1">
    <location>
        <begin position="169"/>
        <end position="187"/>
    </location>
</feature>
<dbReference type="InterPro" id="IPR010721">
    <property type="entry name" value="UstE-like"/>
</dbReference>
<dbReference type="PANTHER" id="PTHR32251">
    <property type="entry name" value="3-OXO-5-ALPHA-STEROID 4-DEHYDROGENASE"/>
    <property type="match status" value="1"/>
</dbReference>
<keyword evidence="3" id="KW-1185">Reference proteome</keyword>
<evidence type="ECO:0000313" key="2">
    <source>
        <dbReference type="EMBL" id="UVW35892.1"/>
    </source>
</evidence>
<reference evidence="2" key="1">
    <citation type="submission" date="2022-08" db="EMBL/GenBank/DDBJ databases">
        <title>Catabolic pathway analysis in culturable SAR92 clade bacteria reveals their overlooked roles in DMSP degradation in coastal seas.</title>
        <authorList>
            <person name="He X."/>
            <person name="Zhang X."/>
            <person name="Zhang Y."/>
        </authorList>
    </citation>
    <scope>NUCLEOTIDE SEQUENCE</scope>
    <source>
        <strain evidence="2">H455</strain>
    </source>
</reference>
<organism evidence="2 3">
    <name type="scientific">SAR92 clade bacterium H455</name>
    <dbReference type="NCBI Taxonomy" id="2974818"/>
    <lineage>
        <taxon>Bacteria</taxon>
        <taxon>Pseudomonadati</taxon>
        <taxon>Pseudomonadota</taxon>
        <taxon>Gammaproteobacteria</taxon>
        <taxon>Cellvibrionales</taxon>
        <taxon>Porticoccaceae</taxon>
        <taxon>SAR92 clade</taxon>
    </lineage>
</organism>
<dbReference type="Pfam" id="PF06966">
    <property type="entry name" value="DUF1295"/>
    <property type="match status" value="1"/>
</dbReference>
<feature type="transmembrane region" description="Helical" evidence="1">
    <location>
        <begin position="54"/>
        <end position="73"/>
    </location>
</feature>